<evidence type="ECO:0000256" key="1">
    <source>
        <dbReference type="ARBA" id="ARBA00022747"/>
    </source>
</evidence>
<evidence type="ECO:0000256" key="2">
    <source>
        <dbReference type="ARBA" id="ARBA00023125"/>
    </source>
</evidence>
<dbReference type="GO" id="GO:0009307">
    <property type="term" value="P:DNA restriction-modification system"/>
    <property type="evidence" value="ECO:0007669"/>
    <property type="project" value="UniProtKB-KW"/>
</dbReference>
<organism evidence="3">
    <name type="scientific">mine drainage metagenome</name>
    <dbReference type="NCBI Taxonomy" id="410659"/>
    <lineage>
        <taxon>unclassified sequences</taxon>
        <taxon>metagenomes</taxon>
        <taxon>ecological metagenomes</taxon>
    </lineage>
</organism>
<dbReference type="SUPFAM" id="SSF116734">
    <property type="entry name" value="DNA methylase specificity domain"/>
    <property type="match status" value="1"/>
</dbReference>
<protein>
    <submittedName>
        <fullName evidence="3">Restriction modification system DNA specificity domain protein</fullName>
    </submittedName>
</protein>
<dbReference type="Gene3D" id="3.90.220.20">
    <property type="entry name" value="DNA methylase specificity domains"/>
    <property type="match status" value="1"/>
</dbReference>
<proteinExistence type="predicted"/>
<name>T1CKM4_9ZZZZ</name>
<reference evidence="3" key="2">
    <citation type="journal article" date="2014" name="ISME J.">
        <title>Microbial stratification in low pH oxic and suboxic macroscopic growths along an acid mine drainage.</title>
        <authorList>
            <person name="Mendez-Garcia C."/>
            <person name="Mesa V."/>
            <person name="Sprenger R.R."/>
            <person name="Richter M."/>
            <person name="Diez M.S."/>
            <person name="Solano J."/>
            <person name="Bargiela R."/>
            <person name="Golyshina O.V."/>
            <person name="Manteca A."/>
            <person name="Ramos J.L."/>
            <person name="Gallego J.R."/>
            <person name="Llorente I."/>
            <person name="Martins Dos Santos V.A."/>
            <person name="Jensen O.N."/>
            <person name="Pelaez A.I."/>
            <person name="Sanchez J."/>
            <person name="Ferrer M."/>
        </authorList>
    </citation>
    <scope>NUCLEOTIDE SEQUENCE</scope>
</reference>
<keyword evidence="2" id="KW-0238">DNA-binding</keyword>
<accession>T1CKM4</accession>
<sequence>MNQTLEQIAQALFKFWFVDFDPVRAKVGGRWEKGESMPGMPADMWDLWPSEFEESEIGEIPKGWRVRPVSSAVEVNPERRLGRGQEAPYVEMGNLPTSGARVTGWVRRPFGSGSRFQNGDVLVARITPCLENGKTAYVDFLEDTETGWGSTEFLVLRFKPPLPTQSMYLLARTAGFRA</sequence>
<keyword evidence="1" id="KW-0680">Restriction system</keyword>
<dbReference type="EMBL" id="AUZZ01000199">
    <property type="protein sequence ID" value="EQD68825.1"/>
    <property type="molecule type" value="Genomic_DNA"/>
</dbReference>
<dbReference type="GO" id="GO:0003677">
    <property type="term" value="F:DNA binding"/>
    <property type="evidence" value="ECO:0007669"/>
    <property type="project" value="UniProtKB-KW"/>
</dbReference>
<feature type="non-terminal residue" evidence="3">
    <location>
        <position position="178"/>
    </location>
</feature>
<evidence type="ECO:0000313" key="3">
    <source>
        <dbReference type="EMBL" id="EQD68825.1"/>
    </source>
</evidence>
<dbReference type="AlphaFoldDB" id="T1CKM4"/>
<dbReference type="InterPro" id="IPR044946">
    <property type="entry name" value="Restrct_endonuc_typeI_TRD_sf"/>
</dbReference>
<reference evidence="3" key="1">
    <citation type="submission" date="2013-08" db="EMBL/GenBank/DDBJ databases">
        <authorList>
            <person name="Mendez C."/>
            <person name="Richter M."/>
            <person name="Ferrer M."/>
            <person name="Sanchez J."/>
        </authorList>
    </citation>
    <scope>NUCLEOTIDE SEQUENCE</scope>
</reference>
<comment type="caution">
    <text evidence="3">The sequence shown here is derived from an EMBL/GenBank/DDBJ whole genome shotgun (WGS) entry which is preliminary data.</text>
</comment>
<gene>
    <name evidence="3" type="ORF">B2A_00275</name>
</gene>